<dbReference type="AlphaFoldDB" id="A0AAU7FAS9"/>
<reference evidence="4" key="1">
    <citation type="submission" date="2024-05" db="EMBL/GenBank/DDBJ databases">
        <authorList>
            <person name="Yang L."/>
            <person name="Pan L."/>
        </authorList>
    </citation>
    <scope>NUCLEOTIDE SEQUENCE</scope>
    <source>
        <strain evidence="4">FCG-7</strain>
    </source>
</reference>
<dbReference type="InterPro" id="IPR056935">
    <property type="entry name" value="Rv0428c-like_C"/>
</dbReference>
<dbReference type="InterPro" id="IPR000182">
    <property type="entry name" value="GNAT_dom"/>
</dbReference>
<dbReference type="InterPro" id="IPR016181">
    <property type="entry name" value="Acyl_CoA_acyltransferase"/>
</dbReference>
<accession>A0AAU7FAS9</accession>
<dbReference type="PANTHER" id="PTHR43420:SF44">
    <property type="entry name" value="ACETYLTRANSFERASE YPEA"/>
    <property type="match status" value="1"/>
</dbReference>
<dbReference type="PROSITE" id="PS51186">
    <property type="entry name" value="GNAT"/>
    <property type="match status" value="1"/>
</dbReference>
<dbReference type="CDD" id="cd04301">
    <property type="entry name" value="NAT_SF"/>
    <property type="match status" value="1"/>
</dbReference>
<keyword evidence="1" id="KW-0808">Transferase</keyword>
<dbReference type="Pfam" id="PF24553">
    <property type="entry name" value="Rv0428c_C"/>
    <property type="match status" value="1"/>
</dbReference>
<keyword evidence="2" id="KW-0012">Acyltransferase</keyword>
<dbReference type="EMBL" id="CP157355">
    <property type="protein sequence ID" value="XBM01835.1"/>
    <property type="molecule type" value="Genomic_DNA"/>
</dbReference>
<dbReference type="GO" id="GO:0016747">
    <property type="term" value="F:acyltransferase activity, transferring groups other than amino-acyl groups"/>
    <property type="evidence" value="ECO:0007669"/>
    <property type="project" value="InterPro"/>
</dbReference>
<evidence type="ECO:0000256" key="1">
    <source>
        <dbReference type="ARBA" id="ARBA00022679"/>
    </source>
</evidence>
<dbReference type="RefSeq" id="WP_348946076.1">
    <property type="nucleotide sequence ID" value="NZ_CP157355.1"/>
</dbReference>
<evidence type="ECO:0000256" key="2">
    <source>
        <dbReference type="ARBA" id="ARBA00023315"/>
    </source>
</evidence>
<name>A0AAU7FAS9_9NEIS</name>
<dbReference type="SUPFAM" id="SSF55729">
    <property type="entry name" value="Acyl-CoA N-acyltransferases (Nat)"/>
    <property type="match status" value="1"/>
</dbReference>
<evidence type="ECO:0000313" key="4">
    <source>
        <dbReference type="EMBL" id="XBM01835.1"/>
    </source>
</evidence>
<evidence type="ECO:0000259" key="3">
    <source>
        <dbReference type="PROSITE" id="PS51186"/>
    </source>
</evidence>
<proteinExistence type="predicted"/>
<sequence>MQQTPGIAHYETLTTSAWPALASEYLDGWVLRFAQGYTKRANSVTPLWQGDLPMLQKLDYCELRYQQQGLPVVFKLTPASQSLDEALAVRGYQLVDPSSVQTRPLQAGDFAFDAAVQSSDTLSEAWFAQFVALNNVSAAHQSSARQMLGSYACPTQFATLYHEGKAVACALAVVQFNTVLLYDVVTLAGQRRQGYARRLVGHLLAWAQAQGAEKAVLQVVAANTPALALYAKLGFIEQYPYWYRRQPV</sequence>
<feature type="domain" description="N-acetyltransferase" evidence="3">
    <location>
        <begin position="100"/>
        <end position="248"/>
    </location>
</feature>
<dbReference type="KEGG" id="cmav:ABHF33_06080"/>
<dbReference type="Gene3D" id="3.40.630.30">
    <property type="match status" value="1"/>
</dbReference>
<organism evidence="4">
    <name type="scientific">Chitinibacter mangrovi</name>
    <dbReference type="NCBI Taxonomy" id="3153927"/>
    <lineage>
        <taxon>Bacteria</taxon>
        <taxon>Pseudomonadati</taxon>
        <taxon>Pseudomonadota</taxon>
        <taxon>Betaproteobacteria</taxon>
        <taxon>Neisseriales</taxon>
        <taxon>Chitinibacteraceae</taxon>
        <taxon>Chitinibacter</taxon>
    </lineage>
</organism>
<gene>
    <name evidence="4" type="ORF">ABHF33_06080</name>
</gene>
<dbReference type="InterPro" id="IPR050680">
    <property type="entry name" value="YpeA/RimI_acetyltransf"/>
</dbReference>
<dbReference type="PANTHER" id="PTHR43420">
    <property type="entry name" value="ACETYLTRANSFERASE"/>
    <property type="match status" value="1"/>
</dbReference>
<protein>
    <submittedName>
        <fullName evidence="4">GNAT family N-acetyltransferase</fullName>
    </submittedName>
</protein>